<sequence length="123" mass="14116">MQCLLQYLGKYAFMKRATRFWKVPRQTNAYVSNKWPLKLPCAYLNTQGSGPFENRLKRIGGVLCNISLFWASRFSFIFGPVLENCKISCSLVLVVFAKICETFILINGRIVDEIGSEFVCFLQ</sequence>
<dbReference type="AlphaFoldDB" id="A0A0V1DDF2"/>
<keyword evidence="2" id="KW-1185">Reference proteome</keyword>
<dbReference type="Proteomes" id="UP000054653">
    <property type="component" value="Unassembled WGS sequence"/>
</dbReference>
<accession>A0A0V1DDF2</accession>
<evidence type="ECO:0000313" key="1">
    <source>
        <dbReference type="EMBL" id="KRY59535.1"/>
    </source>
</evidence>
<comment type="caution">
    <text evidence="1">The sequence shown here is derived from an EMBL/GenBank/DDBJ whole genome shotgun (WGS) entry which is preliminary data.</text>
</comment>
<reference evidence="1 2" key="1">
    <citation type="submission" date="2015-01" db="EMBL/GenBank/DDBJ databases">
        <title>Evolution of Trichinella species and genotypes.</title>
        <authorList>
            <person name="Korhonen P.K."/>
            <person name="Edoardo P."/>
            <person name="Giuseppe L.R."/>
            <person name="Gasser R.B."/>
        </authorList>
    </citation>
    <scope>NUCLEOTIDE SEQUENCE [LARGE SCALE GENOMIC DNA]</scope>
    <source>
        <strain evidence="1">ISS120</strain>
    </source>
</reference>
<gene>
    <name evidence="1" type="ORF">T03_14648</name>
</gene>
<evidence type="ECO:0000313" key="2">
    <source>
        <dbReference type="Proteomes" id="UP000054653"/>
    </source>
</evidence>
<protein>
    <submittedName>
        <fullName evidence="1">Uncharacterized protein</fullName>
    </submittedName>
</protein>
<proteinExistence type="predicted"/>
<dbReference type="EMBL" id="JYDI01000012">
    <property type="protein sequence ID" value="KRY59535.1"/>
    <property type="molecule type" value="Genomic_DNA"/>
</dbReference>
<name>A0A0V1DDF2_TRIBR</name>
<organism evidence="1 2">
    <name type="scientific">Trichinella britovi</name>
    <name type="common">Parasitic roundworm</name>
    <dbReference type="NCBI Taxonomy" id="45882"/>
    <lineage>
        <taxon>Eukaryota</taxon>
        <taxon>Metazoa</taxon>
        <taxon>Ecdysozoa</taxon>
        <taxon>Nematoda</taxon>
        <taxon>Enoplea</taxon>
        <taxon>Dorylaimia</taxon>
        <taxon>Trichinellida</taxon>
        <taxon>Trichinellidae</taxon>
        <taxon>Trichinella</taxon>
    </lineage>
</organism>